<dbReference type="PANTHER" id="PTHR10791">
    <property type="entry name" value="RAG1-ACTIVATING PROTEIN 1"/>
    <property type="match status" value="1"/>
</dbReference>
<sequence>MTVSDIIFSYVCPSLGCILSAAMYSAAVPDLQEALSAGSLGSLNPIPWAIMTGNTVGWCAYGYYNHDPFMLASNFPGLVLSVWLNMGAAKLQYQDRIRLRNASHEVLDNNSDNNITDGNGEAGVVESSEMLAIQRDDSLQFVPQETLLLRVLVVWILILILVGWSGLFHTVEGQINAIGILVNINLIFFYGAPLQTIQTVLRSKSSDSIHRPTMIMNSTNAIFWVAYGVKRNDPYIFGPNTIGFLLGFAQIILLCCYDHSSHTAGDQGDGLLLDEENDLEEPLLAPEQHALDGNDQTGDD</sequence>
<evidence type="ECO:0000256" key="9">
    <source>
        <dbReference type="ARBA" id="ARBA00022737"/>
    </source>
</evidence>
<feature type="transmembrane region" description="Helical" evidence="13">
    <location>
        <begin position="173"/>
        <end position="192"/>
    </location>
</feature>
<dbReference type="AlphaFoldDB" id="A0AAD2FUW5"/>
<feature type="transmembrane region" description="Helical" evidence="13">
    <location>
        <begin position="235"/>
        <end position="257"/>
    </location>
</feature>
<evidence type="ECO:0000256" key="2">
    <source>
        <dbReference type="ARBA" id="ARBA00004653"/>
    </source>
</evidence>
<evidence type="ECO:0000256" key="5">
    <source>
        <dbReference type="ARBA" id="ARBA00022448"/>
    </source>
</evidence>
<dbReference type="Proteomes" id="UP001295423">
    <property type="component" value="Unassembled WGS sequence"/>
</dbReference>
<evidence type="ECO:0000313" key="14">
    <source>
        <dbReference type="EMBL" id="CAJ1953993.1"/>
    </source>
</evidence>
<comment type="subcellular location">
    <subcellularLocation>
        <location evidence="1">Cell membrane</location>
        <topology evidence="1">Multi-pass membrane protein</topology>
    </subcellularLocation>
    <subcellularLocation>
        <location evidence="2">Golgi apparatus membrane</location>
        <topology evidence="2">Multi-pass membrane protein</topology>
    </subcellularLocation>
</comment>
<evidence type="ECO:0000256" key="6">
    <source>
        <dbReference type="ARBA" id="ARBA00022475"/>
    </source>
</evidence>
<dbReference type="EMBL" id="CAKOGP040001847">
    <property type="protein sequence ID" value="CAJ1953993.1"/>
    <property type="molecule type" value="Genomic_DNA"/>
</dbReference>
<evidence type="ECO:0000256" key="13">
    <source>
        <dbReference type="SAM" id="Phobius"/>
    </source>
</evidence>
<dbReference type="GO" id="GO:0000139">
    <property type="term" value="C:Golgi membrane"/>
    <property type="evidence" value="ECO:0007669"/>
    <property type="project" value="UniProtKB-SubCell"/>
</dbReference>
<keyword evidence="6" id="KW-1003">Cell membrane</keyword>
<keyword evidence="15" id="KW-1185">Reference proteome</keyword>
<keyword evidence="7" id="KW-0762">Sugar transport</keyword>
<keyword evidence="10 13" id="KW-1133">Transmembrane helix</keyword>
<feature type="transmembrane region" description="Helical" evidence="13">
    <location>
        <begin position="7"/>
        <end position="26"/>
    </location>
</feature>
<evidence type="ECO:0000256" key="7">
    <source>
        <dbReference type="ARBA" id="ARBA00022597"/>
    </source>
</evidence>
<dbReference type="InterPro" id="IPR047664">
    <property type="entry name" value="SWEET"/>
</dbReference>
<evidence type="ECO:0000256" key="10">
    <source>
        <dbReference type="ARBA" id="ARBA00022989"/>
    </source>
</evidence>
<dbReference type="Pfam" id="PF03083">
    <property type="entry name" value="MtN3_slv"/>
    <property type="match status" value="2"/>
</dbReference>
<keyword evidence="8 13" id="KW-0812">Transmembrane</keyword>
<evidence type="ECO:0000256" key="3">
    <source>
        <dbReference type="ARBA" id="ARBA00007809"/>
    </source>
</evidence>
<evidence type="ECO:0000256" key="11">
    <source>
        <dbReference type="ARBA" id="ARBA00023034"/>
    </source>
</evidence>
<comment type="similarity">
    <text evidence="3">Belongs to the SWEET sugar transporter family.</text>
</comment>
<accession>A0AAD2FUW5</accession>
<evidence type="ECO:0000313" key="15">
    <source>
        <dbReference type="Proteomes" id="UP001295423"/>
    </source>
</evidence>
<keyword evidence="9" id="KW-0677">Repeat</keyword>
<dbReference type="Gene3D" id="1.20.1280.290">
    <property type="match status" value="2"/>
</dbReference>
<evidence type="ECO:0000256" key="4">
    <source>
        <dbReference type="ARBA" id="ARBA00021741"/>
    </source>
</evidence>
<name>A0AAD2FUW5_9STRA</name>
<evidence type="ECO:0000256" key="12">
    <source>
        <dbReference type="ARBA" id="ARBA00023136"/>
    </source>
</evidence>
<comment type="caution">
    <text evidence="14">The sequence shown here is derived from an EMBL/GenBank/DDBJ whole genome shotgun (WGS) entry which is preliminary data.</text>
</comment>
<evidence type="ECO:0000256" key="1">
    <source>
        <dbReference type="ARBA" id="ARBA00004651"/>
    </source>
</evidence>
<feature type="transmembrane region" description="Helical" evidence="13">
    <location>
        <begin position="147"/>
        <end position="167"/>
    </location>
</feature>
<dbReference type="GO" id="GO:0051119">
    <property type="term" value="F:sugar transmembrane transporter activity"/>
    <property type="evidence" value="ECO:0007669"/>
    <property type="project" value="InterPro"/>
</dbReference>
<gene>
    <name evidence="14" type="ORF">CYCCA115_LOCUS14591</name>
</gene>
<dbReference type="PANTHER" id="PTHR10791:SF30">
    <property type="entry name" value="SUGAR TRANSPORTER SWEET1"/>
    <property type="match status" value="1"/>
</dbReference>
<dbReference type="FunFam" id="1.20.1280.290:FF:000004">
    <property type="entry name" value="Sugar transporter SWEET"/>
    <property type="match status" value="1"/>
</dbReference>
<reference evidence="14" key="1">
    <citation type="submission" date="2023-08" db="EMBL/GenBank/DDBJ databases">
        <authorList>
            <person name="Audoor S."/>
            <person name="Bilcke G."/>
        </authorList>
    </citation>
    <scope>NUCLEOTIDE SEQUENCE</scope>
</reference>
<dbReference type="InterPro" id="IPR004316">
    <property type="entry name" value="SWEET_rpt"/>
</dbReference>
<evidence type="ECO:0000256" key="8">
    <source>
        <dbReference type="ARBA" id="ARBA00022692"/>
    </source>
</evidence>
<keyword evidence="12 13" id="KW-0472">Membrane</keyword>
<proteinExistence type="inferred from homology"/>
<keyword evidence="5" id="KW-0813">Transport</keyword>
<keyword evidence="11" id="KW-0333">Golgi apparatus</keyword>
<dbReference type="GO" id="GO:0005886">
    <property type="term" value="C:plasma membrane"/>
    <property type="evidence" value="ECO:0007669"/>
    <property type="project" value="UniProtKB-SubCell"/>
</dbReference>
<organism evidence="14 15">
    <name type="scientific">Cylindrotheca closterium</name>
    <dbReference type="NCBI Taxonomy" id="2856"/>
    <lineage>
        <taxon>Eukaryota</taxon>
        <taxon>Sar</taxon>
        <taxon>Stramenopiles</taxon>
        <taxon>Ochrophyta</taxon>
        <taxon>Bacillariophyta</taxon>
        <taxon>Bacillariophyceae</taxon>
        <taxon>Bacillariophycidae</taxon>
        <taxon>Bacillariales</taxon>
        <taxon>Bacillariaceae</taxon>
        <taxon>Cylindrotheca</taxon>
    </lineage>
</organism>
<protein>
    <recommendedName>
        <fullName evidence="4">Sugar transporter SWEET1</fullName>
    </recommendedName>
</protein>